<sequence length="157" mass="16557">MSGWLVRPATWHLWGALGVVLGALVVRTARVTSDGGMDNGIVVRAARVWWAGGSPYDDSHFLYLPSAVLAAAPQVLLPRGVLCVLVPVFVTACLVGGWMCALRLYGVPLRSRFAALGLLGLAVGFAPFAHLVLLGNWTATAALALPLGLMLAGRGRW</sequence>
<accession>A0A9X1PWD9</accession>
<keyword evidence="3" id="KW-1185">Reference proteome</keyword>
<comment type="caution">
    <text evidence="2">The sequence shown here is derived from an EMBL/GenBank/DDBJ whole genome shotgun (WGS) entry which is preliminary data.</text>
</comment>
<gene>
    <name evidence="2" type="ORF">L0P92_07820</name>
</gene>
<protein>
    <submittedName>
        <fullName evidence="2">Uncharacterized protein</fullName>
    </submittedName>
</protein>
<proteinExistence type="predicted"/>
<reference evidence="2" key="1">
    <citation type="submission" date="2022-01" db="EMBL/GenBank/DDBJ databases">
        <title>Draft Genome Sequences of Seven Type Strains of the Genus Streptomyces.</title>
        <authorList>
            <person name="Aziz S."/>
            <person name="Coretto E."/>
            <person name="Chronakova A."/>
            <person name="Sproer C."/>
            <person name="Huber K."/>
            <person name="Nouioui I."/>
            <person name="Gross H."/>
        </authorList>
    </citation>
    <scope>NUCLEOTIDE SEQUENCE</scope>
    <source>
        <strain evidence="2">DSM 103493</strain>
    </source>
</reference>
<evidence type="ECO:0000313" key="2">
    <source>
        <dbReference type="EMBL" id="MCF1593474.1"/>
    </source>
</evidence>
<keyword evidence="1" id="KW-0812">Transmembrane</keyword>
<dbReference type="EMBL" id="JAKEIP010000018">
    <property type="protein sequence ID" value="MCF1593474.1"/>
    <property type="molecule type" value="Genomic_DNA"/>
</dbReference>
<dbReference type="InterPro" id="IPR011014">
    <property type="entry name" value="MscS_channel_TM-2"/>
</dbReference>
<organism evidence="2 3">
    <name type="scientific">Streptomyces muensis</name>
    <dbReference type="NCBI Taxonomy" id="1077944"/>
    <lineage>
        <taxon>Bacteria</taxon>
        <taxon>Bacillati</taxon>
        <taxon>Actinomycetota</taxon>
        <taxon>Actinomycetes</taxon>
        <taxon>Kitasatosporales</taxon>
        <taxon>Streptomycetaceae</taxon>
        <taxon>Streptomyces</taxon>
    </lineage>
</organism>
<dbReference type="Proteomes" id="UP001139384">
    <property type="component" value="Unassembled WGS sequence"/>
</dbReference>
<feature type="transmembrane region" description="Helical" evidence="1">
    <location>
        <begin position="113"/>
        <end position="131"/>
    </location>
</feature>
<evidence type="ECO:0000256" key="1">
    <source>
        <dbReference type="SAM" id="Phobius"/>
    </source>
</evidence>
<name>A0A9X1PWD9_STRM4</name>
<feature type="non-terminal residue" evidence="2">
    <location>
        <position position="157"/>
    </location>
</feature>
<evidence type="ECO:0000313" key="3">
    <source>
        <dbReference type="Proteomes" id="UP001139384"/>
    </source>
</evidence>
<keyword evidence="1" id="KW-0472">Membrane</keyword>
<dbReference type="SUPFAM" id="SSF82861">
    <property type="entry name" value="Mechanosensitive channel protein MscS (YggB), transmembrane region"/>
    <property type="match status" value="1"/>
</dbReference>
<keyword evidence="1" id="KW-1133">Transmembrane helix</keyword>
<feature type="transmembrane region" description="Helical" evidence="1">
    <location>
        <begin position="76"/>
        <end position="101"/>
    </location>
</feature>
<dbReference type="AlphaFoldDB" id="A0A9X1PWD9"/>
<dbReference type="GO" id="GO:0016020">
    <property type="term" value="C:membrane"/>
    <property type="evidence" value="ECO:0007669"/>
    <property type="project" value="InterPro"/>
</dbReference>